<evidence type="ECO:0000313" key="12">
    <source>
        <dbReference type="Proteomes" id="UP001497482"/>
    </source>
</evidence>
<keyword evidence="12" id="KW-1185">Reference proteome</keyword>
<evidence type="ECO:0000256" key="2">
    <source>
        <dbReference type="ARBA" id="ARBA00007600"/>
    </source>
</evidence>
<evidence type="ECO:0000313" key="11">
    <source>
        <dbReference type="EMBL" id="CAL1606005.1"/>
    </source>
</evidence>
<evidence type="ECO:0000256" key="1">
    <source>
        <dbReference type="ARBA" id="ARBA00004473"/>
    </source>
</evidence>
<dbReference type="EMBL" id="OZ035827">
    <property type="protein sequence ID" value="CAL1606005.1"/>
    <property type="molecule type" value="Genomic_DNA"/>
</dbReference>
<dbReference type="Pfam" id="PF09779">
    <property type="entry name" value="Ima1_N"/>
    <property type="match status" value="1"/>
</dbReference>
<feature type="region of interest" description="Disordered" evidence="7">
    <location>
        <begin position="612"/>
        <end position="633"/>
    </location>
</feature>
<evidence type="ECO:0000256" key="5">
    <source>
        <dbReference type="ARBA" id="ARBA00023136"/>
    </source>
</evidence>
<feature type="domain" description="Transmembrane protein 201 C-terminal" evidence="10">
    <location>
        <begin position="190"/>
        <end position="386"/>
    </location>
</feature>
<feature type="region of interest" description="Disordered" evidence="7">
    <location>
        <begin position="551"/>
        <end position="575"/>
    </location>
</feature>
<dbReference type="GO" id="GO:0051015">
    <property type="term" value="F:actin filament binding"/>
    <property type="evidence" value="ECO:0007669"/>
    <property type="project" value="TreeGrafter"/>
</dbReference>
<keyword evidence="4 8" id="KW-1133">Transmembrane helix</keyword>
<feature type="compositionally biased region" description="Polar residues" evidence="7">
    <location>
        <begin position="553"/>
        <end position="575"/>
    </location>
</feature>
<name>A0AAV2LY96_KNICA</name>
<comment type="similarity">
    <text evidence="2">Belongs to the TMEM201 family.</text>
</comment>
<feature type="region of interest" description="Disordered" evidence="7">
    <location>
        <begin position="480"/>
        <end position="517"/>
    </location>
</feature>
<dbReference type="GO" id="GO:0005521">
    <property type="term" value="F:lamin binding"/>
    <property type="evidence" value="ECO:0007669"/>
    <property type="project" value="TreeGrafter"/>
</dbReference>
<evidence type="ECO:0000256" key="7">
    <source>
        <dbReference type="SAM" id="MobiDB-lite"/>
    </source>
</evidence>
<feature type="transmembrane region" description="Helical" evidence="8">
    <location>
        <begin position="14"/>
        <end position="32"/>
    </location>
</feature>
<dbReference type="GO" id="GO:0030473">
    <property type="term" value="P:nuclear migration along microtubule"/>
    <property type="evidence" value="ECO:0007669"/>
    <property type="project" value="TreeGrafter"/>
</dbReference>
<evidence type="ECO:0000256" key="3">
    <source>
        <dbReference type="ARBA" id="ARBA00022692"/>
    </source>
</evidence>
<dbReference type="InterPro" id="IPR018861">
    <property type="entry name" value="TMEM201_C"/>
</dbReference>
<dbReference type="PANTHER" id="PTHR28646:SF1">
    <property type="entry name" value="TRANSMEMBRANE PROTEIN 201"/>
    <property type="match status" value="1"/>
</dbReference>
<feature type="transmembrane region" description="Helical" evidence="8">
    <location>
        <begin position="321"/>
        <end position="339"/>
    </location>
</feature>
<feature type="transmembrane region" description="Helical" evidence="8">
    <location>
        <begin position="296"/>
        <end position="314"/>
    </location>
</feature>
<dbReference type="Pfam" id="PF10476">
    <property type="entry name" value="DUF2448"/>
    <property type="match status" value="1"/>
</dbReference>
<feature type="transmembrane region" description="Helical" evidence="8">
    <location>
        <begin position="351"/>
        <end position="374"/>
    </location>
</feature>
<dbReference type="AlphaFoldDB" id="A0AAV2LY96"/>
<protein>
    <recommendedName>
        <fullName evidence="13">Ima1 N-terminal domain-containing protein</fullName>
    </recommendedName>
</protein>
<keyword evidence="6" id="KW-0539">Nucleus</keyword>
<feature type="compositionally biased region" description="Low complexity" evidence="7">
    <location>
        <begin position="495"/>
        <end position="517"/>
    </location>
</feature>
<proteinExistence type="inferred from homology"/>
<keyword evidence="5 8" id="KW-0472">Membrane</keyword>
<feature type="region of interest" description="Disordered" evidence="7">
    <location>
        <begin position="422"/>
        <end position="441"/>
    </location>
</feature>
<reference evidence="11 12" key="1">
    <citation type="submission" date="2024-04" db="EMBL/GenBank/DDBJ databases">
        <authorList>
            <person name="Waldvogel A.-M."/>
            <person name="Schoenle A."/>
        </authorList>
    </citation>
    <scope>NUCLEOTIDE SEQUENCE [LARGE SCALE GENOMIC DNA]</scope>
</reference>
<dbReference type="Proteomes" id="UP001497482">
    <property type="component" value="Chromosome 5"/>
</dbReference>
<organism evidence="11 12">
    <name type="scientific">Knipowitschia caucasica</name>
    <name type="common">Caucasian dwarf goby</name>
    <name type="synonym">Pomatoschistus caucasicus</name>
    <dbReference type="NCBI Taxonomy" id="637954"/>
    <lineage>
        <taxon>Eukaryota</taxon>
        <taxon>Metazoa</taxon>
        <taxon>Chordata</taxon>
        <taxon>Craniata</taxon>
        <taxon>Vertebrata</taxon>
        <taxon>Euteleostomi</taxon>
        <taxon>Actinopterygii</taxon>
        <taxon>Neopterygii</taxon>
        <taxon>Teleostei</taxon>
        <taxon>Neoteleostei</taxon>
        <taxon>Acanthomorphata</taxon>
        <taxon>Gobiaria</taxon>
        <taxon>Gobiiformes</taxon>
        <taxon>Gobioidei</taxon>
        <taxon>Gobiidae</taxon>
        <taxon>Gobiinae</taxon>
        <taxon>Knipowitschia</taxon>
    </lineage>
</organism>
<gene>
    <name evidence="11" type="ORF">KC01_LOCUS33278</name>
</gene>
<evidence type="ECO:0000259" key="9">
    <source>
        <dbReference type="Pfam" id="PF09779"/>
    </source>
</evidence>
<evidence type="ECO:0008006" key="13">
    <source>
        <dbReference type="Google" id="ProtNLM"/>
    </source>
</evidence>
<accession>A0AAV2LY96</accession>
<evidence type="ECO:0000256" key="6">
    <source>
        <dbReference type="ARBA" id="ARBA00023242"/>
    </source>
</evidence>
<feature type="transmembrane region" description="Helical" evidence="8">
    <location>
        <begin position="212"/>
        <end position="232"/>
    </location>
</feature>
<dbReference type="GO" id="GO:0005637">
    <property type="term" value="C:nuclear inner membrane"/>
    <property type="evidence" value="ECO:0007669"/>
    <property type="project" value="UniProtKB-SubCell"/>
</dbReference>
<dbReference type="InterPro" id="IPR018617">
    <property type="entry name" value="Ima1_N"/>
</dbReference>
<sequence>MEAFNQLLVEYPELMFSGMGATAVVAGGALFYKLSFRKKPSHANVNCWFCNQNTVVPYGNRNCWDCPNCDQYNGFQENGDYNKPIPAQYMEHLNHGVSGSHPSPEPPKTLQWVNCQMLLCRKCNNNQTLKIKQLASFIPRDDENYDEEIESYKHHLEQTYRLCRPCQAAVEYYIKYQNRQLRTVLLNHQLRRSRDTDKAFVKSPYAASCPSVVIILRILGFLICAFLFASSYTPLADQLPTDAVTPPQPALNQSKSQSNDTVHVWESLLHWFPEKTLEKTLEKSKAALQYAKESQMGVVALGLLTCLTGIFLAGPTRLRRIDALASVLWFLILCLYIPESFSVDVSDWQDTAKFCTVSTCCLVSFGAAVATHRLQGSRRGRYRRYFSSGFQTPFPVDQTDAIVLTPPPNLCKLINQHQFINHHRSPRERKASPTSLPGRLNRALSLGTIPTLTRTDSGCLFSGSRPSSVYNSPSSDCFSLKSGSRPSSPAPSPTPSVTGTPSVSPRVSPSLRSQEPSSSVYNTCFSSDIFPLHSQTDLNQSFCDGSVIEGKGSSDSSACLVDTTTQGPDTSSSAKSFGRRIIWPGLLLSSLSANLEYSLHLLLQQKHEEKVTDRRADSSCSRGGGASALSVNA</sequence>
<comment type="subcellular location">
    <subcellularLocation>
        <location evidence="1">Nucleus inner membrane</location>
        <topology evidence="1">Multi-pass membrane protein</topology>
    </subcellularLocation>
</comment>
<evidence type="ECO:0000256" key="4">
    <source>
        <dbReference type="ARBA" id="ARBA00022989"/>
    </source>
</evidence>
<dbReference type="InterPro" id="IPR040041">
    <property type="entry name" value="TMEM201"/>
</dbReference>
<evidence type="ECO:0000256" key="8">
    <source>
        <dbReference type="SAM" id="Phobius"/>
    </source>
</evidence>
<dbReference type="PANTHER" id="PTHR28646">
    <property type="entry name" value="TRANSMEMBRANE PROTEIN 201"/>
    <property type="match status" value="1"/>
</dbReference>
<evidence type="ECO:0000259" key="10">
    <source>
        <dbReference type="Pfam" id="PF10476"/>
    </source>
</evidence>
<feature type="domain" description="Ima1 N-terminal" evidence="9">
    <location>
        <begin position="45"/>
        <end position="170"/>
    </location>
</feature>
<keyword evidence="3 8" id="KW-0812">Transmembrane</keyword>